<feature type="binding site" evidence="3">
    <location>
        <begin position="243"/>
        <end position="248"/>
    </location>
    <ligand>
        <name>Mo-bis(molybdopterin guanine dinucleotide)</name>
        <dbReference type="ChEBI" id="CHEBI:60539"/>
    </ligand>
</feature>
<evidence type="ECO:0000256" key="2">
    <source>
        <dbReference type="ARBA" id="ARBA00023150"/>
    </source>
</evidence>
<comment type="caution">
    <text evidence="4">The sequence shown here is derived from an EMBL/GenBank/DDBJ whole genome shotgun (WGS) entry which is preliminary data.</text>
</comment>
<comment type="function">
    <text evidence="3">Required for formate dehydrogenase (FDH) activity. Acts as a sulfur carrier protein that transfers sulfur from IscS to the molybdenum cofactor prior to its insertion into FDH.</text>
</comment>
<dbReference type="GO" id="GO:0006777">
    <property type="term" value="P:Mo-molybdopterin cofactor biosynthetic process"/>
    <property type="evidence" value="ECO:0007669"/>
    <property type="project" value="UniProtKB-UniRule"/>
</dbReference>
<dbReference type="AlphaFoldDB" id="A0A974BK47"/>
<organism evidence="4 5">
    <name type="scientific">Sedimentibacter hydroxybenzoicus DSM 7310</name>
    <dbReference type="NCBI Taxonomy" id="1123245"/>
    <lineage>
        <taxon>Bacteria</taxon>
        <taxon>Bacillati</taxon>
        <taxon>Bacillota</taxon>
        <taxon>Tissierellia</taxon>
        <taxon>Sedimentibacter</taxon>
    </lineage>
</organism>
<comment type="subcellular location">
    <subcellularLocation>
        <location evidence="3">Cytoplasm</location>
    </subcellularLocation>
</comment>
<dbReference type="InterPro" id="IPR016193">
    <property type="entry name" value="Cytidine_deaminase-like"/>
</dbReference>
<feature type="active site" description="Cysteine persulfide intermediate" evidence="3">
    <location>
        <position position="105"/>
    </location>
</feature>
<evidence type="ECO:0000256" key="1">
    <source>
        <dbReference type="ARBA" id="ARBA00022490"/>
    </source>
</evidence>
<name>A0A974BK47_SEDHY</name>
<dbReference type="Pfam" id="PF02634">
    <property type="entry name" value="FdhD-NarQ"/>
    <property type="match status" value="1"/>
</dbReference>
<protein>
    <recommendedName>
        <fullName evidence="3">Sulfur carrier protein FdhD</fullName>
    </recommendedName>
</protein>
<dbReference type="GO" id="GO:0016783">
    <property type="term" value="F:sulfurtransferase activity"/>
    <property type="evidence" value="ECO:0007669"/>
    <property type="project" value="InterPro"/>
</dbReference>
<dbReference type="Proteomes" id="UP000611629">
    <property type="component" value="Unassembled WGS sequence"/>
</dbReference>
<dbReference type="HAMAP" id="MF_00187">
    <property type="entry name" value="FdhD"/>
    <property type="match status" value="1"/>
</dbReference>
<dbReference type="SUPFAM" id="SSF53927">
    <property type="entry name" value="Cytidine deaminase-like"/>
    <property type="match status" value="1"/>
</dbReference>
<evidence type="ECO:0000256" key="3">
    <source>
        <dbReference type="HAMAP-Rule" id="MF_00187"/>
    </source>
</evidence>
<dbReference type="Gene3D" id="3.40.140.10">
    <property type="entry name" value="Cytidine Deaminase, domain 2"/>
    <property type="match status" value="1"/>
</dbReference>
<proteinExistence type="inferred from homology"/>
<dbReference type="GO" id="GO:0097163">
    <property type="term" value="F:sulfur carrier activity"/>
    <property type="evidence" value="ECO:0007669"/>
    <property type="project" value="UniProtKB-UniRule"/>
</dbReference>
<dbReference type="PANTHER" id="PTHR30592:SF1">
    <property type="entry name" value="SULFUR CARRIER PROTEIN FDHD"/>
    <property type="match status" value="1"/>
</dbReference>
<dbReference type="GO" id="GO:0005737">
    <property type="term" value="C:cytoplasm"/>
    <property type="evidence" value="ECO:0007669"/>
    <property type="project" value="UniProtKB-SubCell"/>
</dbReference>
<dbReference type="InterPro" id="IPR003786">
    <property type="entry name" value="FdhD"/>
</dbReference>
<evidence type="ECO:0000313" key="4">
    <source>
        <dbReference type="EMBL" id="NYB74562.1"/>
    </source>
</evidence>
<dbReference type="RefSeq" id="WP_179238270.1">
    <property type="nucleotide sequence ID" value="NZ_JACBNQ010000011.1"/>
</dbReference>
<reference evidence="4" key="1">
    <citation type="submission" date="2020-07" db="EMBL/GenBank/DDBJ databases">
        <title>Genomic analysis of a strain of Sedimentibacter Hydroxybenzoicus DSM7310.</title>
        <authorList>
            <person name="Ma S."/>
        </authorList>
    </citation>
    <scope>NUCLEOTIDE SEQUENCE</scope>
    <source>
        <strain evidence="4">DSM 7310</strain>
    </source>
</reference>
<comment type="similarity">
    <text evidence="3">Belongs to the FdhD family.</text>
</comment>
<evidence type="ECO:0000313" key="5">
    <source>
        <dbReference type="Proteomes" id="UP000611629"/>
    </source>
</evidence>
<dbReference type="EMBL" id="JACBNQ010000011">
    <property type="protein sequence ID" value="NYB74562.1"/>
    <property type="molecule type" value="Genomic_DNA"/>
</dbReference>
<gene>
    <name evidence="3 4" type="primary">fdhD</name>
    <name evidence="4" type="ORF">HZF24_10490</name>
</gene>
<keyword evidence="2 3" id="KW-0501">Molybdenum cofactor biosynthesis</keyword>
<sequence>MDTTKKYEIIKIKGDISDKFDDEVIIEYPFTIFIDDEEIITLLCTPKSLEELAVGFLYSEGYINSLDAVEKVLLNEEKGRAYVYLKYRKMLNENLSGKRAITSGCGKGTVFYNVIDSIKCRKIEKTVNISKGTVIQLSKLFNQKSELFLNTGGVHSCGLCDNEKILYFEEDIGRHNALDKILGISLIEGIDLSDKIVITSGRISSEMLIKTAKRGISTIISRSAPTSLAIDMAKELNILLIGFARGEKMNVYTCFQSIN</sequence>
<dbReference type="PIRSF" id="PIRSF015626">
    <property type="entry name" value="FdhD"/>
    <property type="match status" value="1"/>
</dbReference>
<dbReference type="Gene3D" id="3.10.20.10">
    <property type="match status" value="1"/>
</dbReference>
<dbReference type="NCBIfam" id="TIGR00129">
    <property type="entry name" value="fdhD_narQ"/>
    <property type="match status" value="1"/>
</dbReference>
<dbReference type="PANTHER" id="PTHR30592">
    <property type="entry name" value="FORMATE DEHYDROGENASE"/>
    <property type="match status" value="1"/>
</dbReference>
<keyword evidence="1 3" id="KW-0963">Cytoplasm</keyword>
<accession>A0A974BK47</accession>
<keyword evidence="5" id="KW-1185">Reference proteome</keyword>